<dbReference type="Proteomes" id="UP001165960">
    <property type="component" value="Unassembled WGS sequence"/>
</dbReference>
<name>A0ACC2T990_9FUNG</name>
<reference evidence="1" key="1">
    <citation type="submission" date="2022-04" db="EMBL/GenBank/DDBJ databases">
        <title>Genome of the entomopathogenic fungus Entomophthora muscae.</title>
        <authorList>
            <person name="Elya C."/>
            <person name="Lovett B.R."/>
            <person name="Lee E."/>
            <person name="Macias A.M."/>
            <person name="Hajek A.E."/>
            <person name="De Bivort B.L."/>
            <person name="Kasson M.T."/>
            <person name="De Fine Licht H.H."/>
            <person name="Stajich J.E."/>
        </authorList>
    </citation>
    <scope>NUCLEOTIDE SEQUENCE</scope>
    <source>
        <strain evidence="1">Berkeley</strain>
    </source>
</reference>
<gene>
    <name evidence="1" type="primary">CWC25_1</name>
    <name evidence="1" type="ORF">DSO57_1000142</name>
</gene>
<accession>A0ACC2T990</accession>
<evidence type="ECO:0000313" key="1">
    <source>
        <dbReference type="EMBL" id="KAJ9071131.1"/>
    </source>
</evidence>
<proteinExistence type="predicted"/>
<sequence>MGGGDLNFKKSWHPLRLHNQEKVWKEEKKAEEEAKRLAQLQKEIEEQRQLEEMQQLQEKAGLKKKSNQLDWMYTSGAGHTSGGLDEDKEAYLLGSKKVDKILAASAEQEAVFSLSSGSALDLSSANSLRDTQSKVREDPLLMIKKMEKASLDRYLNNPLKLNQLKEAKKPKKEKKSKKDKKSKREESDSEDDRLNYSRKYKEASPERNSRPRDRRSFNDSRRDSLSPERARASVERSRYSYNQSRDDNRSSYHGSRQRSPHSSRKRSPSRPLSRRDYSPSSNRNTTNSSRDQKTREEEERKRKIQSMLNNATELESERKERIISSNRREEQEELEQVRMRSEVHHKGHVAKFQRDARHSAYSGAAADLGSRIQSQRAKLRLDD</sequence>
<organism evidence="1 2">
    <name type="scientific">Entomophthora muscae</name>
    <dbReference type="NCBI Taxonomy" id="34485"/>
    <lineage>
        <taxon>Eukaryota</taxon>
        <taxon>Fungi</taxon>
        <taxon>Fungi incertae sedis</taxon>
        <taxon>Zoopagomycota</taxon>
        <taxon>Entomophthoromycotina</taxon>
        <taxon>Entomophthoromycetes</taxon>
        <taxon>Entomophthorales</taxon>
        <taxon>Entomophthoraceae</taxon>
        <taxon>Entomophthora</taxon>
    </lineage>
</organism>
<evidence type="ECO:0000313" key="2">
    <source>
        <dbReference type="Proteomes" id="UP001165960"/>
    </source>
</evidence>
<keyword evidence="2" id="KW-1185">Reference proteome</keyword>
<comment type="caution">
    <text evidence="1">The sequence shown here is derived from an EMBL/GenBank/DDBJ whole genome shotgun (WGS) entry which is preliminary data.</text>
</comment>
<protein>
    <submittedName>
        <fullName evidence="1">RNA-splicing factor</fullName>
    </submittedName>
</protein>
<dbReference type="EMBL" id="QTSX02003551">
    <property type="protein sequence ID" value="KAJ9071131.1"/>
    <property type="molecule type" value="Genomic_DNA"/>
</dbReference>